<evidence type="ECO:0000256" key="1">
    <source>
        <dbReference type="SAM" id="SignalP"/>
    </source>
</evidence>
<evidence type="ECO:0000313" key="2">
    <source>
        <dbReference type="EMBL" id="MBC2622185.1"/>
    </source>
</evidence>
<dbReference type="RefSeq" id="WP_185656405.1">
    <property type="nucleotide sequence ID" value="NZ_JACLAG010000006.1"/>
</dbReference>
<comment type="caution">
    <text evidence="2">The sequence shown here is derived from an EMBL/GenBank/DDBJ whole genome shotgun (WGS) entry which is preliminary data.</text>
</comment>
<feature type="signal peptide" evidence="1">
    <location>
        <begin position="1"/>
        <end position="20"/>
    </location>
</feature>
<name>A0A7X1BSU9_9ENTR</name>
<organism evidence="2 3">
    <name type="scientific">Citrobacter cronae</name>
    <dbReference type="NCBI Taxonomy" id="1748967"/>
    <lineage>
        <taxon>Bacteria</taxon>
        <taxon>Pseudomonadati</taxon>
        <taxon>Pseudomonadota</taxon>
        <taxon>Gammaproteobacteria</taxon>
        <taxon>Enterobacterales</taxon>
        <taxon>Enterobacteriaceae</taxon>
        <taxon>Citrobacter</taxon>
        <taxon>Citrobacter freundii complex</taxon>
    </lineage>
</organism>
<dbReference type="EMBL" id="JACLAG010000006">
    <property type="protein sequence ID" value="MBC2622185.1"/>
    <property type="molecule type" value="Genomic_DNA"/>
</dbReference>
<proteinExistence type="predicted"/>
<gene>
    <name evidence="2" type="ORF">H7I73_21350</name>
</gene>
<feature type="chain" id="PRO_5030786247" evidence="1">
    <location>
        <begin position="21"/>
        <end position="469"/>
    </location>
</feature>
<keyword evidence="1" id="KW-0732">Signal</keyword>
<dbReference type="Proteomes" id="UP000548504">
    <property type="component" value="Unassembled WGS sequence"/>
</dbReference>
<dbReference type="AlphaFoldDB" id="A0A7X1BSU9"/>
<sequence length="469" mass="53726">MLFIRFFISCLIVVSLPALSDEVNKHNCHPEGDSEYIFSHYSIMEADEDDKTTRQLSREDVCNNQTLMKIISSIEFLKKMKKSSIPKKYATPITKEGALSFFNKRIKIIKMENPEDSNCDNVTMAYVSENDKKSNSLHVCNNIRKLSPLMAASILLHEARHIDGFPHQTCNHGELLDTKLEGCDEDFKSMGGYAIQLGFLYQIYYGKYSSDIRNEAREFILKLSLERFNTPLPGLKKGGLILDDENSISFYDGKEETILGSFEDKTSAIALSDIYPVIFFKNGNITKYDFTRDWKVRTGPISDNYKKLNTDEMNDLLDVFISRTEYCFLMPSLIKCSSNKGSELVSMSLKKIQASRFWNSPAYYMNDIRVIGVDGKMHFIPPSILFNEYDESKSFIDKIEFYPEVTSYAEMENGDIIGISPSGHMLKKSNKNAPWIPAKAFGEYTFKKIIPFYWSPELEKIKPANSQKN</sequence>
<accession>A0A7X1BSU9</accession>
<reference evidence="2 3" key="1">
    <citation type="submission" date="2020-08" db="EMBL/GenBank/DDBJ databases">
        <title>Emergence and comparative genomics analysis of Citrobacter in Fennec fox imported from North Africa to China.</title>
        <authorList>
            <person name="Zheng B."/>
        </authorList>
    </citation>
    <scope>NUCLEOTIDE SEQUENCE [LARGE SCALE GENOMIC DNA]</scope>
    <source>
        <strain evidence="2 3">FF141</strain>
    </source>
</reference>
<evidence type="ECO:0000313" key="3">
    <source>
        <dbReference type="Proteomes" id="UP000548504"/>
    </source>
</evidence>
<protein>
    <submittedName>
        <fullName evidence="2">Uncharacterized protein</fullName>
    </submittedName>
</protein>